<evidence type="ECO:0000313" key="3">
    <source>
        <dbReference type="Proteomes" id="UP000676336"/>
    </source>
</evidence>
<dbReference type="Proteomes" id="UP000676336">
    <property type="component" value="Unassembled WGS sequence"/>
</dbReference>
<feature type="compositionally biased region" description="Basic and acidic residues" evidence="1">
    <location>
        <begin position="160"/>
        <end position="177"/>
    </location>
</feature>
<reference evidence="2" key="1">
    <citation type="submission" date="2021-02" db="EMBL/GenBank/DDBJ databases">
        <authorList>
            <person name="Nowell W R."/>
        </authorList>
    </citation>
    <scope>NUCLEOTIDE SEQUENCE</scope>
</reference>
<feature type="compositionally biased region" description="Polar residues" evidence="1">
    <location>
        <begin position="178"/>
        <end position="191"/>
    </location>
</feature>
<organism evidence="2 3">
    <name type="scientific">Rotaria magnacalcarata</name>
    <dbReference type="NCBI Taxonomy" id="392030"/>
    <lineage>
        <taxon>Eukaryota</taxon>
        <taxon>Metazoa</taxon>
        <taxon>Spiralia</taxon>
        <taxon>Gnathifera</taxon>
        <taxon>Rotifera</taxon>
        <taxon>Eurotatoria</taxon>
        <taxon>Bdelloidea</taxon>
        <taxon>Philodinida</taxon>
        <taxon>Philodinidae</taxon>
        <taxon>Rotaria</taxon>
    </lineage>
</organism>
<dbReference type="AlphaFoldDB" id="A0A8S3J365"/>
<feature type="region of interest" description="Disordered" evidence="1">
    <location>
        <begin position="157"/>
        <end position="191"/>
    </location>
</feature>
<protein>
    <recommendedName>
        <fullName evidence="4">PHD-type domain-containing protein</fullName>
    </recommendedName>
</protein>
<dbReference type="Gene3D" id="3.30.40.10">
    <property type="entry name" value="Zinc/RING finger domain, C3HC4 (zinc finger)"/>
    <property type="match status" value="1"/>
</dbReference>
<evidence type="ECO:0008006" key="4">
    <source>
        <dbReference type="Google" id="ProtNLM"/>
    </source>
</evidence>
<dbReference type="Pfam" id="PF13832">
    <property type="entry name" value="zf-HC5HC2H_2"/>
    <property type="match status" value="1"/>
</dbReference>
<dbReference type="InterPro" id="IPR013083">
    <property type="entry name" value="Znf_RING/FYVE/PHD"/>
</dbReference>
<gene>
    <name evidence="2" type="ORF">SMN809_LOCUS77789</name>
</gene>
<evidence type="ECO:0000256" key="1">
    <source>
        <dbReference type="SAM" id="MobiDB-lite"/>
    </source>
</evidence>
<feature type="non-terminal residue" evidence="2">
    <location>
        <position position="1"/>
    </location>
</feature>
<accession>A0A8S3J365</accession>
<feature type="non-terminal residue" evidence="2">
    <location>
        <position position="191"/>
    </location>
</feature>
<evidence type="ECO:0000313" key="2">
    <source>
        <dbReference type="EMBL" id="CAF5209093.1"/>
    </source>
</evidence>
<comment type="caution">
    <text evidence="2">The sequence shown here is derived from an EMBL/GenBank/DDBJ whole genome shotgun (WGS) entry which is preliminary data.</text>
</comment>
<proteinExistence type="predicted"/>
<name>A0A8S3J365_9BILA</name>
<dbReference type="EMBL" id="CAJOBI010338229">
    <property type="protein sequence ID" value="CAF5209093.1"/>
    <property type="molecule type" value="Genomic_DNA"/>
</dbReference>
<sequence length="191" mass="21760">STNSLLNCLDQNQTNEFDQFNNFHDVDRRKCQICETLSDHLVPNIGRLISFGINQWVHVGCILPAYAKNLDQPPFILRNIRETVVRCQTKYVCAICSKLGASVHCHENECYQRFHCACIQKHYSTVDANIQEQLNIKNGYLPNLTTLCLKHIGSKTTNNAKRDSTDGVNPEEPKDTSNNKSMNIVKQNNSY</sequence>